<accession>A0A2C9VWM6</accession>
<feature type="compositionally biased region" description="Gly residues" evidence="3">
    <location>
        <begin position="421"/>
        <end position="438"/>
    </location>
</feature>
<dbReference type="InterPro" id="IPR002075">
    <property type="entry name" value="NTF2_dom"/>
</dbReference>
<feature type="compositionally biased region" description="Polar residues" evidence="3">
    <location>
        <begin position="201"/>
        <end position="223"/>
    </location>
</feature>
<keyword evidence="7" id="KW-1185">Reference proteome</keyword>
<evidence type="ECO:0000256" key="1">
    <source>
        <dbReference type="ARBA" id="ARBA00022884"/>
    </source>
</evidence>
<dbReference type="CDD" id="cd00590">
    <property type="entry name" value="RRM_SF"/>
    <property type="match status" value="1"/>
</dbReference>
<feature type="compositionally biased region" description="Polar residues" evidence="3">
    <location>
        <begin position="461"/>
        <end position="470"/>
    </location>
</feature>
<dbReference type="InterPro" id="IPR039539">
    <property type="entry name" value="Ras_GTPase_bind_prot"/>
</dbReference>
<dbReference type="SUPFAM" id="SSF54427">
    <property type="entry name" value="NTF2-like"/>
    <property type="match status" value="1"/>
</dbReference>
<comment type="caution">
    <text evidence="6">The sequence shown here is derived from an EMBL/GenBank/DDBJ whole genome shotgun (WGS) entry which is preliminary data.</text>
</comment>
<proteinExistence type="predicted"/>
<evidence type="ECO:0000259" key="4">
    <source>
        <dbReference type="PROSITE" id="PS50102"/>
    </source>
</evidence>
<feature type="domain" description="NTF2" evidence="5">
    <location>
        <begin position="15"/>
        <end position="132"/>
    </location>
</feature>
<feature type="domain" description="RRM" evidence="4">
    <location>
        <begin position="303"/>
        <end position="380"/>
    </location>
</feature>
<dbReference type="Pfam" id="PF02136">
    <property type="entry name" value="NTF2"/>
    <property type="match status" value="1"/>
</dbReference>
<evidence type="ECO:0000313" key="7">
    <source>
        <dbReference type="Proteomes" id="UP000091857"/>
    </source>
</evidence>
<evidence type="ECO:0000256" key="3">
    <source>
        <dbReference type="SAM" id="MobiDB-lite"/>
    </source>
</evidence>
<name>A0A2C9VWM6_MANES</name>
<dbReference type="CDD" id="cd00780">
    <property type="entry name" value="NTF2"/>
    <property type="match status" value="1"/>
</dbReference>
<dbReference type="SUPFAM" id="SSF54928">
    <property type="entry name" value="RNA-binding domain, RBD"/>
    <property type="match status" value="1"/>
</dbReference>
<dbReference type="GO" id="GO:0005829">
    <property type="term" value="C:cytosol"/>
    <property type="evidence" value="ECO:0000318"/>
    <property type="project" value="GO_Central"/>
</dbReference>
<dbReference type="InterPro" id="IPR018222">
    <property type="entry name" value="Nuclear_transport_factor_2_euk"/>
</dbReference>
<dbReference type="PROSITE" id="PS50177">
    <property type="entry name" value="NTF2_DOMAIN"/>
    <property type="match status" value="1"/>
</dbReference>
<dbReference type="STRING" id="3983.A0A2C9VWM6"/>
<sequence length="470" mass="50806">MATQAEESTPTPQVVGNAFVEQYYNILSKSPEVVHKFYQNSSVISRPDFDGLMSSASTLDGIDKMILSLDYKDCVVEILTTDAQESFGDGVIVLVTGFFTGKENIRRKFTQVFFLAPQDSRAYFVLNDVFRYVDEEAAVPIKINDADEAAPVTPDPEPTLVSNHTSVDPAAPSLEEDTVQAEETSHPLDNGKISTPDEVVSSPSVGTQQNDVPPVSSNTVQTDASSVPKAIVSDVQEDLPKKSYASVANALNYKKQPFQQRILPAKPVEQSRAIVVPEASPRPANNKPVEKNNTTNPAAVKGYSIFVANLPMNATVEQLVETFEKFGPIKPNGVQVRSYKQEKNCFGFVEFESANSMQSALEISSIKIGDRLAHIEEKKANNEGGKFPSRKVGFRNDSFRSRGNFGGGRGYGRNEFDNQGGSSGGQSRGSGSGSGSGRRNGEANQKVYQNGGGRVARDVQVQAQSSGGKN</sequence>
<dbReference type="Gramene" id="Manes.05G109900.1.v8.1">
    <property type="protein sequence ID" value="Manes.05G109900.1.v8.1.CDS"/>
    <property type="gene ID" value="Manes.05G109900.v8.1"/>
</dbReference>
<reference evidence="7" key="1">
    <citation type="journal article" date="2016" name="Nat. Biotechnol.">
        <title>Sequencing wild and cultivated cassava and related species reveals extensive interspecific hybridization and genetic diversity.</title>
        <authorList>
            <person name="Bredeson J.V."/>
            <person name="Lyons J.B."/>
            <person name="Prochnik S.E."/>
            <person name="Wu G.A."/>
            <person name="Ha C.M."/>
            <person name="Edsinger-Gonzales E."/>
            <person name="Grimwood J."/>
            <person name="Schmutz J."/>
            <person name="Rabbi I.Y."/>
            <person name="Egesi C."/>
            <person name="Nauluvula P."/>
            <person name="Lebot V."/>
            <person name="Ndunguru J."/>
            <person name="Mkamilo G."/>
            <person name="Bart R.S."/>
            <person name="Setter T.L."/>
            <person name="Gleadow R.M."/>
            <person name="Kulakow P."/>
            <person name="Ferguson M.E."/>
            <person name="Rounsley S."/>
            <person name="Rokhsar D.S."/>
        </authorList>
    </citation>
    <scope>NUCLEOTIDE SEQUENCE [LARGE SCALE GENOMIC DNA]</scope>
    <source>
        <strain evidence="7">cv. AM560-2</strain>
    </source>
</reference>
<dbReference type="AlphaFoldDB" id="A0A2C9VWM6"/>
<protein>
    <recommendedName>
        <fullName evidence="8">NTF2 domain-containing protein</fullName>
    </recommendedName>
</protein>
<evidence type="ECO:0000256" key="2">
    <source>
        <dbReference type="PROSITE-ProRule" id="PRU00176"/>
    </source>
</evidence>
<dbReference type="GO" id="GO:0003729">
    <property type="term" value="F:mRNA binding"/>
    <property type="evidence" value="ECO:0000318"/>
    <property type="project" value="GO_Central"/>
</dbReference>
<dbReference type="PANTHER" id="PTHR10693">
    <property type="entry name" value="RAS GTPASE-ACTIVATING PROTEIN-BINDING PROTEIN"/>
    <property type="match status" value="1"/>
</dbReference>
<keyword evidence="1 2" id="KW-0694">RNA-binding</keyword>
<dbReference type="OMA" id="QPAQCGS"/>
<dbReference type="EMBL" id="CM004391">
    <property type="protein sequence ID" value="OAY50119.1"/>
    <property type="molecule type" value="Genomic_DNA"/>
</dbReference>
<feature type="region of interest" description="Disordered" evidence="3">
    <location>
        <begin position="148"/>
        <end position="223"/>
    </location>
</feature>
<dbReference type="InterPro" id="IPR035979">
    <property type="entry name" value="RBD_domain_sf"/>
</dbReference>
<evidence type="ECO:0000313" key="6">
    <source>
        <dbReference type="EMBL" id="OAY50119.1"/>
    </source>
</evidence>
<dbReference type="InterPro" id="IPR012677">
    <property type="entry name" value="Nucleotide-bd_a/b_plait_sf"/>
</dbReference>
<evidence type="ECO:0008006" key="8">
    <source>
        <dbReference type="Google" id="ProtNLM"/>
    </source>
</evidence>
<gene>
    <name evidence="6" type="ORF">MANES_05G109900v8</name>
</gene>
<dbReference type="InterPro" id="IPR000504">
    <property type="entry name" value="RRM_dom"/>
</dbReference>
<dbReference type="Gene3D" id="3.10.450.50">
    <property type="match status" value="1"/>
</dbReference>
<dbReference type="OrthoDB" id="339151at2759"/>
<dbReference type="PANTHER" id="PTHR10693:SF45">
    <property type="entry name" value="NUCLEAR TRANSPORT FACTOR 2 (NTF2) FAMILY PROTEIN WITH RNA BINDING (RRM-RBD-RNP MOTIFS) DOMAIN-CONTAINING PROTEIN"/>
    <property type="match status" value="1"/>
</dbReference>
<dbReference type="Proteomes" id="UP000091857">
    <property type="component" value="Chromosome 5"/>
</dbReference>
<dbReference type="InterPro" id="IPR032710">
    <property type="entry name" value="NTF2-like_dom_sf"/>
</dbReference>
<dbReference type="SMART" id="SM00360">
    <property type="entry name" value="RRM"/>
    <property type="match status" value="1"/>
</dbReference>
<dbReference type="Gene3D" id="3.30.70.330">
    <property type="match status" value="1"/>
</dbReference>
<dbReference type="PROSITE" id="PS50102">
    <property type="entry name" value="RRM"/>
    <property type="match status" value="1"/>
</dbReference>
<organism evidence="6 7">
    <name type="scientific">Manihot esculenta</name>
    <name type="common">Cassava</name>
    <name type="synonym">Jatropha manihot</name>
    <dbReference type="NCBI Taxonomy" id="3983"/>
    <lineage>
        <taxon>Eukaryota</taxon>
        <taxon>Viridiplantae</taxon>
        <taxon>Streptophyta</taxon>
        <taxon>Embryophyta</taxon>
        <taxon>Tracheophyta</taxon>
        <taxon>Spermatophyta</taxon>
        <taxon>Magnoliopsida</taxon>
        <taxon>eudicotyledons</taxon>
        <taxon>Gunneridae</taxon>
        <taxon>Pentapetalae</taxon>
        <taxon>rosids</taxon>
        <taxon>fabids</taxon>
        <taxon>Malpighiales</taxon>
        <taxon>Euphorbiaceae</taxon>
        <taxon>Crotonoideae</taxon>
        <taxon>Manihoteae</taxon>
        <taxon>Manihot</taxon>
    </lineage>
</organism>
<evidence type="ECO:0000259" key="5">
    <source>
        <dbReference type="PROSITE" id="PS50177"/>
    </source>
</evidence>
<dbReference type="Pfam" id="PF00076">
    <property type="entry name" value="RRM_1"/>
    <property type="match status" value="1"/>
</dbReference>
<dbReference type="FunFam" id="3.10.450.50:FF:000003">
    <property type="entry name" value="Nuclear transport factor 2 family protein"/>
    <property type="match status" value="1"/>
</dbReference>
<feature type="region of interest" description="Disordered" evidence="3">
    <location>
        <begin position="379"/>
        <end position="470"/>
    </location>
</feature>